<keyword evidence="3" id="KW-0325">Glycoprotein</keyword>
<dbReference type="Proteomes" id="UP001280581">
    <property type="component" value="Unassembled WGS sequence"/>
</dbReference>
<dbReference type="EC" id="3.1.3.2" evidence="4"/>
<dbReference type="InterPro" id="IPR041792">
    <property type="entry name" value="MPP_PAP"/>
</dbReference>
<dbReference type="Gene3D" id="2.60.40.380">
    <property type="entry name" value="Purple acid phosphatase-like, N-terminal"/>
    <property type="match status" value="1"/>
</dbReference>
<evidence type="ECO:0000256" key="3">
    <source>
        <dbReference type="ARBA" id="ARBA00023180"/>
    </source>
</evidence>
<comment type="similarity">
    <text evidence="4">Belongs to the metallophosphoesterase superfamily. Purple acid phosphatase family.</text>
</comment>
<evidence type="ECO:0000256" key="1">
    <source>
        <dbReference type="ARBA" id="ARBA00022729"/>
    </source>
</evidence>
<proteinExistence type="inferred from homology"/>
<name>A0AAN6M5G1_9PLEO</name>
<dbReference type="EMBL" id="WVTA01000002">
    <property type="protein sequence ID" value="KAK3215580.1"/>
    <property type="molecule type" value="Genomic_DNA"/>
</dbReference>
<evidence type="ECO:0000256" key="2">
    <source>
        <dbReference type="ARBA" id="ARBA00022801"/>
    </source>
</evidence>
<evidence type="ECO:0000313" key="9">
    <source>
        <dbReference type="Proteomes" id="UP001280581"/>
    </source>
</evidence>
<organism evidence="8 9">
    <name type="scientific">Pseudopithomyces chartarum</name>
    <dbReference type="NCBI Taxonomy" id="1892770"/>
    <lineage>
        <taxon>Eukaryota</taxon>
        <taxon>Fungi</taxon>
        <taxon>Dikarya</taxon>
        <taxon>Ascomycota</taxon>
        <taxon>Pezizomycotina</taxon>
        <taxon>Dothideomycetes</taxon>
        <taxon>Pleosporomycetidae</taxon>
        <taxon>Pleosporales</taxon>
        <taxon>Massarineae</taxon>
        <taxon>Didymosphaeriaceae</taxon>
        <taxon>Pseudopithomyces</taxon>
    </lineage>
</organism>
<dbReference type="GO" id="GO:0046872">
    <property type="term" value="F:metal ion binding"/>
    <property type="evidence" value="ECO:0007669"/>
    <property type="project" value="InterPro"/>
</dbReference>
<evidence type="ECO:0000256" key="4">
    <source>
        <dbReference type="RuleBase" id="RU361203"/>
    </source>
</evidence>
<feature type="region of interest" description="Disordered" evidence="5">
    <location>
        <begin position="311"/>
        <end position="331"/>
    </location>
</feature>
<dbReference type="SUPFAM" id="SSF49363">
    <property type="entry name" value="Purple acid phosphatase, N-terminal domain"/>
    <property type="match status" value="1"/>
</dbReference>
<accession>A0AAN6M5G1</accession>
<dbReference type="SUPFAM" id="SSF56300">
    <property type="entry name" value="Metallo-dependent phosphatases"/>
    <property type="match status" value="1"/>
</dbReference>
<protein>
    <recommendedName>
        <fullName evidence="4">Purple acid phosphatase</fullName>
        <ecNumber evidence="4">3.1.3.2</ecNumber>
    </recommendedName>
</protein>
<dbReference type="AlphaFoldDB" id="A0AAN6M5G1"/>
<dbReference type="InterPro" id="IPR029052">
    <property type="entry name" value="Metallo-depent_PP-like"/>
</dbReference>
<reference evidence="8 9" key="1">
    <citation type="submission" date="2021-02" db="EMBL/GenBank/DDBJ databases">
        <title>Genome assembly of Pseudopithomyces chartarum.</title>
        <authorList>
            <person name="Jauregui R."/>
            <person name="Singh J."/>
            <person name="Voisey C."/>
        </authorList>
    </citation>
    <scope>NUCLEOTIDE SEQUENCE [LARGE SCALE GENOMIC DNA]</scope>
    <source>
        <strain evidence="8 9">AGR01</strain>
    </source>
</reference>
<feature type="chain" id="PRO_5042664397" description="Purple acid phosphatase" evidence="4">
    <location>
        <begin position="24"/>
        <end position="481"/>
    </location>
</feature>
<evidence type="ECO:0000313" key="8">
    <source>
        <dbReference type="EMBL" id="KAK3215580.1"/>
    </source>
</evidence>
<comment type="catalytic activity">
    <reaction evidence="4">
        <text>a phosphate monoester + H2O = an alcohol + phosphate</text>
        <dbReference type="Rhea" id="RHEA:15017"/>
        <dbReference type="ChEBI" id="CHEBI:15377"/>
        <dbReference type="ChEBI" id="CHEBI:30879"/>
        <dbReference type="ChEBI" id="CHEBI:43474"/>
        <dbReference type="ChEBI" id="CHEBI:67140"/>
        <dbReference type="EC" id="3.1.3.2"/>
    </reaction>
</comment>
<evidence type="ECO:0000256" key="5">
    <source>
        <dbReference type="SAM" id="MobiDB-lite"/>
    </source>
</evidence>
<dbReference type="InterPro" id="IPR015914">
    <property type="entry name" value="PAPs_N"/>
</dbReference>
<dbReference type="InterPro" id="IPR039331">
    <property type="entry name" value="PAPs-like"/>
</dbReference>
<evidence type="ECO:0000259" key="6">
    <source>
        <dbReference type="Pfam" id="PF00149"/>
    </source>
</evidence>
<keyword evidence="9" id="KW-1185">Reference proteome</keyword>
<dbReference type="Gene3D" id="3.60.21.10">
    <property type="match status" value="2"/>
</dbReference>
<dbReference type="Pfam" id="PF00149">
    <property type="entry name" value="Metallophos"/>
    <property type="match status" value="1"/>
</dbReference>
<feature type="signal peptide" evidence="4">
    <location>
        <begin position="1"/>
        <end position="23"/>
    </location>
</feature>
<evidence type="ECO:0000259" key="7">
    <source>
        <dbReference type="Pfam" id="PF16656"/>
    </source>
</evidence>
<dbReference type="Pfam" id="PF16656">
    <property type="entry name" value="Pur_ac_phosph_N"/>
    <property type="match status" value="1"/>
</dbReference>
<dbReference type="InterPro" id="IPR008963">
    <property type="entry name" value="Purple_acid_Pase-like_N"/>
</dbReference>
<dbReference type="GO" id="GO:0003993">
    <property type="term" value="F:acid phosphatase activity"/>
    <property type="evidence" value="ECO:0007669"/>
    <property type="project" value="UniProtKB-EC"/>
</dbReference>
<comment type="caution">
    <text evidence="8">The sequence shown here is derived from an EMBL/GenBank/DDBJ whole genome shotgun (WGS) entry which is preliminary data.</text>
</comment>
<feature type="domain" description="Calcineurin-like phosphoesterase" evidence="6">
    <location>
        <begin position="375"/>
        <end position="438"/>
    </location>
</feature>
<dbReference type="InterPro" id="IPR004843">
    <property type="entry name" value="Calcineurin-like_PHP"/>
</dbReference>
<sequence length="481" mass="52053">MGDILASLKALPLFAACAWAAASYPPIPQDRTTPVQQRLAVKGPNAVSVGWNTYQKLTQPCVRYGTSNTSLTLQQCSTSSITYPTSRTYSNAVTLTGLTPATTYYYQIVSTNSSIEHFLSPRLPGDKTPFSINAIIDLGVYGADGFTIEGDQSKRDIIPRIDPSLNHTTIDRLARTVDDYEFIIHPGDLAYADDWFEKPKNLLDGKNAFEAILEQFYTQLAPIAGRKPYMASPGNHEVACQEVPVLTLACPEGQKNFTDFMNRFGQIMPTSFASTSANQAAKINANKAAALAKPPFWYSFEYGTYSLSPPRPPFPLEGPSLPPPSTPPRTNPVPTPTGMVHITMIDTETDFPSAPDQPGGSSGYLNASPFVTANQQLDWLAADLASVDRSVTPWVIVAGHRPWYTTKGSSPCTACQKAFEPLLYKYGVDLAVFGHVHNSQRFLPMNNSVADPRGLDDPKAPMYIVAGGAGNIEGLTGVGGT</sequence>
<dbReference type="CDD" id="cd00839">
    <property type="entry name" value="MPP_PAPs"/>
    <property type="match status" value="1"/>
</dbReference>
<dbReference type="PANTHER" id="PTHR22953">
    <property type="entry name" value="ACID PHOSPHATASE RELATED"/>
    <property type="match status" value="1"/>
</dbReference>
<dbReference type="PANTHER" id="PTHR22953:SF153">
    <property type="entry name" value="PURPLE ACID PHOSPHATASE"/>
    <property type="match status" value="1"/>
</dbReference>
<feature type="domain" description="Purple acid phosphatase N-terminal" evidence="7">
    <location>
        <begin position="34"/>
        <end position="115"/>
    </location>
</feature>
<keyword evidence="2 4" id="KW-0378">Hydrolase</keyword>
<gene>
    <name evidence="8" type="ORF">GRF29_8g422757</name>
</gene>
<keyword evidence="1 4" id="KW-0732">Signal</keyword>